<dbReference type="Gene3D" id="3.40.50.2300">
    <property type="match status" value="2"/>
</dbReference>
<dbReference type="InterPro" id="IPR036641">
    <property type="entry name" value="HPT_dom_sf"/>
</dbReference>
<dbReference type="PROSITE" id="PS50894">
    <property type="entry name" value="HPT"/>
    <property type="match status" value="1"/>
</dbReference>
<dbReference type="Gene3D" id="1.20.120.160">
    <property type="entry name" value="HPT domain"/>
    <property type="match status" value="1"/>
</dbReference>
<evidence type="ECO:0000259" key="1">
    <source>
        <dbReference type="PROSITE" id="PS50110"/>
    </source>
</evidence>
<dbReference type="InterPro" id="IPR000160">
    <property type="entry name" value="GGDEF_dom"/>
</dbReference>
<dbReference type="PROSITE" id="PS50110">
    <property type="entry name" value="RESPONSE_REGULATORY"/>
    <property type="match status" value="2"/>
</dbReference>
<dbReference type="PANTHER" id="PTHR45138">
    <property type="entry name" value="REGULATORY COMPONENTS OF SENSORY TRANSDUCTION SYSTEM"/>
    <property type="match status" value="1"/>
</dbReference>
<gene>
    <name evidence="4" type="ORF">MNBD_GAMMA12-3932</name>
</gene>
<feature type="domain" description="GGDEF" evidence="2">
    <location>
        <begin position="417"/>
        <end position="549"/>
    </location>
</feature>
<dbReference type="SMART" id="SM00267">
    <property type="entry name" value="GGDEF"/>
    <property type="match status" value="1"/>
</dbReference>
<dbReference type="Pfam" id="PF01627">
    <property type="entry name" value="Hpt"/>
    <property type="match status" value="1"/>
</dbReference>
<feature type="domain" description="Response regulatory" evidence="1">
    <location>
        <begin position="135"/>
        <end position="252"/>
    </location>
</feature>
<dbReference type="GO" id="GO:0052621">
    <property type="term" value="F:diguanylate cyclase activity"/>
    <property type="evidence" value="ECO:0007669"/>
    <property type="project" value="TreeGrafter"/>
</dbReference>
<dbReference type="InterPro" id="IPR008207">
    <property type="entry name" value="Sig_transdc_His_kin_Hpt_dom"/>
</dbReference>
<dbReference type="SMART" id="SM00448">
    <property type="entry name" value="REC"/>
    <property type="match status" value="2"/>
</dbReference>
<dbReference type="GO" id="GO:0043709">
    <property type="term" value="P:cell adhesion involved in single-species biofilm formation"/>
    <property type="evidence" value="ECO:0007669"/>
    <property type="project" value="TreeGrafter"/>
</dbReference>
<dbReference type="NCBIfam" id="TIGR00254">
    <property type="entry name" value="GGDEF"/>
    <property type="match status" value="1"/>
</dbReference>
<dbReference type="GO" id="GO:1902201">
    <property type="term" value="P:negative regulation of bacterial-type flagellum-dependent cell motility"/>
    <property type="evidence" value="ECO:0007669"/>
    <property type="project" value="TreeGrafter"/>
</dbReference>
<dbReference type="CDD" id="cd01949">
    <property type="entry name" value="GGDEF"/>
    <property type="match status" value="1"/>
</dbReference>
<evidence type="ECO:0000313" key="4">
    <source>
        <dbReference type="EMBL" id="VAW78809.1"/>
    </source>
</evidence>
<dbReference type="GO" id="GO:0005886">
    <property type="term" value="C:plasma membrane"/>
    <property type="evidence" value="ECO:0007669"/>
    <property type="project" value="TreeGrafter"/>
</dbReference>
<dbReference type="Pfam" id="PF00072">
    <property type="entry name" value="Response_reg"/>
    <property type="match status" value="2"/>
</dbReference>
<dbReference type="AlphaFoldDB" id="A0A3B0YXA0"/>
<accession>A0A3B0YXA0</accession>
<organism evidence="4">
    <name type="scientific">hydrothermal vent metagenome</name>
    <dbReference type="NCBI Taxonomy" id="652676"/>
    <lineage>
        <taxon>unclassified sequences</taxon>
        <taxon>metagenomes</taxon>
        <taxon>ecological metagenomes</taxon>
    </lineage>
</organism>
<feature type="domain" description="Response regulatory" evidence="1">
    <location>
        <begin position="261"/>
        <end position="377"/>
    </location>
</feature>
<dbReference type="GO" id="GO:0000160">
    <property type="term" value="P:phosphorelay signal transduction system"/>
    <property type="evidence" value="ECO:0007669"/>
    <property type="project" value="InterPro"/>
</dbReference>
<dbReference type="Gene3D" id="3.30.70.270">
    <property type="match status" value="1"/>
</dbReference>
<name>A0A3B0YXA0_9ZZZZ</name>
<dbReference type="PANTHER" id="PTHR45138:SF9">
    <property type="entry name" value="DIGUANYLATE CYCLASE DGCM-RELATED"/>
    <property type="match status" value="1"/>
</dbReference>
<reference evidence="4" key="1">
    <citation type="submission" date="2018-06" db="EMBL/GenBank/DDBJ databases">
        <authorList>
            <person name="Zhirakovskaya E."/>
        </authorList>
    </citation>
    <scope>NUCLEOTIDE SEQUENCE</scope>
</reference>
<evidence type="ECO:0000259" key="3">
    <source>
        <dbReference type="PROSITE" id="PS50894"/>
    </source>
</evidence>
<dbReference type="FunFam" id="3.30.70.270:FF:000001">
    <property type="entry name" value="Diguanylate cyclase domain protein"/>
    <property type="match status" value="1"/>
</dbReference>
<dbReference type="EMBL" id="UOFL01000163">
    <property type="protein sequence ID" value="VAW78809.1"/>
    <property type="molecule type" value="Genomic_DNA"/>
</dbReference>
<sequence length="551" mass="62226">MATKADDIQAQLRVLKETYTEQLPVKFEEIEHYRTRILTDDNYSEEDVKTLHRLIHSLAGSGATFGFFDLSQQARAIEQVINAWLPMNKLTIENDSTTVSDMLTALYNLALVESTEETSVPTAVVMTQEPEPEVLIYLLEDDAVLAKQTAIQLSGFDYKVETFSYGGEIKAAIMKKEPSLIIADVTLPEGHAAGIDIICDIHEEINSKIPVIFTSIRDDFSVRLQAVRAGSESYFVKPINIDQLVDRLDKMTRQVIHDPYRILVIDDDATLAEHYALVLRQEGMEVSVCSQPTNVFHEISRCNPEFILMDVHMPECSGMELAKLIRQQDSYISIPIVFLSTENNINKQLAALGLGGDDFLNKPIQDKHLILSVTARVQRARQLSDLMSQDSLTGLLKHTHIKQQLETELLRAKRLGSPLSYVMIDIDHFKKVNDNYGHLTGDRVIKSLSRMLQHRLRKTDSIGRYGGEEFALVLPDTQIVNAQHIVEEIQKVFAEIKFFYKEQEFNVSLSAGIACYPSIDKAVDINMAADKALYKAKQLGRNRTVIDEVKK</sequence>
<dbReference type="CDD" id="cd00156">
    <property type="entry name" value="REC"/>
    <property type="match status" value="2"/>
</dbReference>
<proteinExistence type="predicted"/>
<feature type="domain" description="HPt" evidence="3">
    <location>
        <begin position="15"/>
        <end position="120"/>
    </location>
</feature>
<dbReference type="PROSITE" id="PS50887">
    <property type="entry name" value="GGDEF"/>
    <property type="match status" value="1"/>
</dbReference>
<protein>
    <submittedName>
        <fullName evidence="4">Diguanylate cyclase/phosphodiesterase (GGDEF &amp; EAL domains) with PAS/PAC sensor(S)</fullName>
    </submittedName>
</protein>
<dbReference type="InterPro" id="IPR011006">
    <property type="entry name" value="CheY-like_superfamily"/>
</dbReference>
<dbReference type="Pfam" id="PF00990">
    <property type="entry name" value="GGDEF"/>
    <property type="match status" value="1"/>
</dbReference>
<dbReference type="SUPFAM" id="SSF55073">
    <property type="entry name" value="Nucleotide cyclase"/>
    <property type="match status" value="1"/>
</dbReference>
<dbReference type="SUPFAM" id="SSF47226">
    <property type="entry name" value="Histidine-containing phosphotransfer domain, HPT domain"/>
    <property type="match status" value="1"/>
</dbReference>
<dbReference type="InterPro" id="IPR043128">
    <property type="entry name" value="Rev_trsase/Diguanyl_cyclase"/>
</dbReference>
<dbReference type="InterPro" id="IPR001789">
    <property type="entry name" value="Sig_transdc_resp-reg_receiver"/>
</dbReference>
<evidence type="ECO:0000259" key="2">
    <source>
        <dbReference type="PROSITE" id="PS50887"/>
    </source>
</evidence>
<dbReference type="InterPro" id="IPR050469">
    <property type="entry name" value="Diguanylate_Cyclase"/>
</dbReference>
<dbReference type="SUPFAM" id="SSF52172">
    <property type="entry name" value="CheY-like"/>
    <property type="match status" value="2"/>
</dbReference>
<dbReference type="InterPro" id="IPR029787">
    <property type="entry name" value="Nucleotide_cyclase"/>
</dbReference>